<evidence type="ECO:0000256" key="4">
    <source>
        <dbReference type="ARBA" id="ARBA00022723"/>
    </source>
</evidence>
<keyword evidence="5" id="KW-0408">Iron</keyword>
<dbReference type="InterPro" id="IPR013785">
    <property type="entry name" value="Aldolase_TIM"/>
</dbReference>
<comment type="cofactor">
    <cofactor evidence="1">
        <name>[4Fe-4S] cluster</name>
        <dbReference type="ChEBI" id="CHEBI:49883"/>
    </cofactor>
</comment>
<dbReference type="InterPro" id="IPR023867">
    <property type="entry name" value="Sulphatase_maturase_rSAM"/>
</dbReference>
<dbReference type="Gene3D" id="3.20.20.70">
    <property type="entry name" value="Aldolase class I"/>
    <property type="match status" value="1"/>
</dbReference>
<keyword evidence="3" id="KW-0949">S-adenosyl-L-methionine</keyword>
<keyword evidence="2" id="KW-0004">4Fe-4S</keyword>
<gene>
    <name evidence="8" type="ORF">MORIYA_3464</name>
</gene>
<dbReference type="Pfam" id="PF04055">
    <property type="entry name" value="Radical_SAM"/>
    <property type="match status" value="1"/>
</dbReference>
<dbReference type="EMBL" id="LS483250">
    <property type="protein sequence ID" value="SQD79919.1"/>
    <property type="molecule type" value="Genomic_DNA"/>
</dbReference>
<dbReference type="OrthoDB" id="9782387at2"/>
<dbReference type="GO" id="GO:0051539">
    <property type="term" value="F:4 iron, 4 sulfur cluster binding"/>
    <property type="evidence" value="ECO:0007669"/>
    <property type="project" value="UniProtKB-KW"/>
</dbReference>
<dbReference type="PANTHER" id="PTHR43273:SF8">
    <property type="entry name" value="RADICAL SAM DOMAIN PROTEIN"/>
    <property type="match status" value="1"/>
</dbReference>
<keyword evidence="9" id="KW-1185">Reference proteome</keyword>
<dbReference type="PROSITE" id="PS01305">
    <property type="entry name" value="MOAA_NIFB_PQQE"/>
    <property type="match status" value="1"/>
</dbReference>
<evidence type="ECO:0000256" key="3">
    <source>
        <dbReference type="ARBA" id="ARBA00022691"/>
    </source>
</evidence>
<proteinExistence type="predicted"/>
<evidence type="ECO:0000259" key="7">
    <source>
        <dbReference type="Pfam" id="PF04055"/>
    </source>
</evidence>
<name>A0A330LT87_9GAMM</name>
<sequence>MLIFKSQSDSKYIYNQVDNNIYPIPDDFDDLEIKTLFKDQFPDISVQFNGPKHGWEAQGKSESLIINITDACNLRCSYCAYSEHYPYEREHNNAHISFATAQKAIDEYIVRSEHVKIRRINLYGGEPTSNANLIYQIVAYTKSKANNVEFSINTNAYSMSNSWISFVIDNNIQLQISIDGNQARHDKYRITIKGGGTFNRIKNNLQKIYDKSSIYYKENIIFLATMAPPYQLLELHNLYNGDSLFQQPWSINFVRPIDTTFIDSIEDTEHLDTYSEQQLILANDYIKAAIKNKANEHFGHWVFGQQLKKIHFRDMEPESTEWINGCCTPGIDKFFVDSKGDYFPCERSGRFMKLGDVSSGLNMKNIQNIVHEYTLDCNEHCSKCPNLRFCDTCYLGSKRDNTLELERKYQFCSKRLEQLKLSLHIYVSALECNLASFDHLDAFE</sequence>
<evidence type="ECO:0000256" key="6">
    <source>
        <dbReference type="ARBA" id="ARBA00023014"/>
    </source>
</evidence>
<reference evidence="9" key="1">
    <citation type="submission" date="2018-05" db="EMBL/GenBank/DDBJ databases">
        <authorList>
            <person name="Cea G.-C."/>
            <person name="William W."/>
        </authorList>
    </citation>
    <scope>NUCLEOTIDE SEQUENCE [LARGE SCALE GENOMIC DNA]</scope>
    <source>
        <strain evidence="9">DB21MT 5</strain>
    </source>
</reference>
<dbReference type="InterPro" id="IPR007197">
    <property type="entry name" value="rSAM"/>
</dbReference>
<keyword evidence="6" id="KW-0411">Iron-sulfur</keyword>
<evidence type="ECO:0000313" key="8">
    <source>
        <dbReference type="EMBL" id="SQD79919.1"/>
    </source>
</evidence>
<dbReference type="SFLD" id="SFLDG01384">
    <property type="entry name" value="thioether_bond_formation_requi"/>
    <property type="match status" value="1"/>
</dbReference>
<evidence type="ECO:0000313" key="9">
    <source>
        <dbReference type="Proteomes" id="UP000250163"/>
    </source>
</evidence>
<dbReference type="SFLD" id="SFLDS00029">
    <property type="entry name" value="Radical_SAM"/>
    <property type="match status" value="1"/>
</dbReference>
<dbReference type="SUPFAM" id="SSF102114">
    <property type="entry name" value="Radical SAM enzymes"/>
    <property type="match status" value="1"/>
</dbReference>
<keyword evidence="4" id="KW-0479">Metal-binding</keyword>
<dbReference type="AlphaFoldDB" id="A0A330LT87"/>
<dbReference type="KEGG" id="mya:MORIYA_3464"/>
<dbReference type="GO" id="GO:0046872">
    <property type="term" value="F:metal ion binding"/>
    <property type="evidence" value="ECO:0007669"/>
    <property type="project" value="UniProtKB-KW"/>
</dbReference>
<evidence type="ECO:0000256" key="1">
    <source>
        <dbReference type="ARBA" id="ARBA00001966"/>
    </source>
</evidence>
<dbReference type="GO" id="GO:0016491">
    <property type="term" value="F:oxidoreductase activity"/>
    <property type="evidence" value="ECO:0007669"/>
    <property type="project" value="InterPro"/>
</dbReference>
<feature type="domain" description="Radical SAM core" evidence="7">
    <location>
        <begin position="66"/>
        <end position="211"/>
    </location>
</feature>
<protein>
    <recommendedName>
        <fullName evidence="7">Radical SAM core domain-containing protein</fullName>
    </recommendedName>
</protein>
<evidence type="ECO:0000256" key="2">
    <source>
        <dbReference type="ARBA" id="ARBA00022485"/>
    </source>
</evidence>
<dbReference type="PANTHER" id="PTHR43273">
    <property type="entry name" value="ANAEROBIC SULFATASE-MATURATING ENZYME HOMOLOG ASLB-RELATED"/>
    <property type="match status" value="1"/>
</dbReference>
<accession>A0A330LT87</accession>
<dbReference type="SFLD" id="SFLDG01386">
    <property type="entry name" value="main_SPASM_domain-containing"/>
    <property type="match status" value="1"/>
</dbReference>
<dbReference type="InterPro" id="IPR058240">
    <property type="entry name" value="rSAM_sf"/>
</dbReference>
<dbReference type="CDD" id="cd01335">
    <property type="entry name" value="Radical_SAM"/>
    <property type="match status" value="1"/>
</dbReference>
<dbReference type="Proteomes" id="UP000250163">
    <property type="component" value="Chromosome MORIYA"/>
</dbReference>
<dbReference type="SFLD" id="SFLDG01067">
    <property type="entry name" value="SPASM/twitch_domain_containing"/>
    <property type="match status" value="1"/>
</dbReference>
<dbReference type="InterPro" id="IPR000385">
    <property type="entry name" value="MoaA_NifB_PqqE_Fe-S-bd_CS"/>
</dbReference>
<evidence type="ECO:0000256" key="5">
    <source>
        <dbReference type="ARBA" id="ARBA00023004"/>
    </source>
</evidence>
<dbReference type="RefSeq" id="WP_112716899.1">
    <property type="nucleotide sequence ID" value="NZ_LS483250.1"/>
</dbReference>
<organism evidence="8 9">
    <name type="scientific">Moritella yayanosii</name>
    <dbReference type="NCBI Taxonomy" id="69539"/>
    <lineage>
        <taxon>Bacteria</taxon>
        <taxon>Pseudomonadati</taxon>
        <taxon>Pseudomonadota</taxon>
        <taxon>Gammaproteobacteria</taxon>
        <taxon>Alteromonadales</taxon>
        <taxon>Moritellaceae</taxon>
        <taxon>Moritella</taxon>
    </lineage>
</organism>